<dbReference type="NCBIfam" id="TIGR01537">
    <property type="entry name" value="portal_HK97"/>
    <property type="match status" value="1"/>
</dbReference>
<keyword evidence="2" id="KW-1185">Reference proteome</keyword>
<dbReference type="EMBL" id="JBHSBU010000004">
    <property type="protein sequence ID" value="MFC4162017.1"/>
    <property type="molecule type" value="Genomic_DNA"/>
</dbReference>
<protein>
    <submittedName>
        <fullName evidence="1">Phage portal protein</fullName>
    </submittedName>
</protein>
<accession>A0ABV8MUQ3</accession>
<dbReference type="Proteomes" id="UP001595791">
    <property type="component" value="Unassembled WGS sequence"/>
</dbReference>
<comment type="caution">
    <text evidence="1">The sequence shown here is derived from an EMBL/GenBank/DDBJ whole genome shotgun (WGS) entry which is preliminary data.</text>
</comment>
<name>A0ABV8MUQ3_9NEIS</name>
<proteinExistence type="predicted"/>
<reference evidence="2" key="1">
    <citation type="journal article" date="2019" name="Int. J. Syst. Evol. Microbiol.">
        <title>The Global Catalogue of Microorganisms (GCM) 10K type strain sequencing project: providing services to taxonomists for standard genome sequencing and annotation.</title>
        <authorList>
            <consortium name="The Broad Institute Genomics Platform"/>
            <consortium name="The Broad Institute Genome Sequencing Center for Infectious Disease"/>
            <person name="Wu L."/>
            <person name="Ma J."/>
        </authorList>
    </citation>
    <scope>NUCLEOTIDE SEQUENCE [LARGE SCALE GENOMIC DNA]</scope>
    <source>
        <strain evidence="2">LMG 29894</strain>
    </source>
</reference>
<sequence>MFTSDMFDGEDSFLANDPKAGFWASLWGAVRTKSKAGVQVTPDLALSLTTFQACVTTIAESVAQLPIALYRRDGEDRKAVVDHPAAQVLLAPNGWQTAYEYQEQQALAVPWRGNAYAFIERDQAARPIALIPLSPDRTTVLRGSDGMPYYRLGLEAGAKTVPKDAIHHVRWHTKNGYTGIDPVTLHCDTLGLALAMRDHAGMVFSNGTHLAGVLERPAAVGGEIIDPLGADAIAAIKAEWKAEYAGAANALKVAVLQDSMTFKPLSMTNVEAQLIEARGASALEIAQAYHMPPHKIGLLERSTNNNIAHQSIEYVIYCLMAWLKRFEGAYSRDLLLPSERSSYYFEFNVSGLLRGDTGARYAAYALGRQWGWLSVNDIRRLENLPPIKGGDEYLRPLNMVPVGQQTPPSGSQPTDEALAEVHKILTM</sequence>
<dbReference type="InterPro" id="IPR006944">
    <property type="entry name" value="Phage/GTA_portal"/>
</dbReference>
<organism evidence="1 2">
    <name type="scientific">Chitinimonas lacunae</name>
    <dbReference type="NCBI Taxonomy" id="1963018"/>
    <lineage>
        <taxon>Bacteria</taxon>
        <taxon>Pseudomonadati</taxon>
        <taxon>Pseudomonadota</taxon>
        <taxon>Betaproteobacteria</taxon>
        <taxon>Neisseriales</taxon>
        <taxon>Chitinibacteraceae</taxon>
        <taxon>Chitinimonas</taxon>
    </lineage>
</organism>
<gene>
    <name evidence="1" type="ORF">ACFOW7_22015</name>
</gene>
<evidence type="ECO:0000313" key="1">
    <source>
        <dbReference type="EMBL" id="MFC4162017.1"/>
    </source>
</evidence>
<dbReference type="RefSeq" id="WP_378168783.1">
    <property type="nucleotide sequence ID" value="NZ_JBHSBU010000004.1"/>
</dbReference>
<evidence type="ECO:0000313" key="2">
    <source>
        <dbReference type="Proteomes" id="UP001595791"/>
    </source>
</evidence>
<dbReference type="InterPro" id="IPR006427">
    <property type="entry name" value="Portal_HK97"/>
</dbReference>
<dbReference type="Pfam" id="PF04860">
    <property type="entry name" value="Phage_portal"/>
    <property type="match status" value="1"/>
</dbReference>